<keyword evidence="1" id="KW-1133">Transmembrane helix</keyword>
<dbReference type="GO" id="GO:0006123">
    <property type="term" value="P:mitochondrial electron transport, cytochrome c to oxygen"/>
    <property type="evidence" value="ECO:0007669"/>
    <property type="project" value="InterPro"/>
</dbReference>
<keyword evidence="1" id="KW-0812">Transmembrane</keyword>
<proteinExistence type="predicted"/>
<dbReference type="GO" id="GO:0045277">
    <property type="term" value="C:respiratory chain complex IV"/>
    <property type="evidence" value="ECO:0007669"/>
    <property type="project" value="InterPro"/>
</dbReference>
<evidence type="ECO:0000313" key="2">
    <source>
        <dbReference type="Proteomes" id="UP000046395"/>
    </source>
</evidence>
<organism evidence="2 3">
    <name type="scientific">Trichuris muris</name>
    <name type="common">Mouse whipworm</name>
    <dbReference type="NCBI Taxonomy" id="70415"/>
    <lineage>
        <taxon>Eukaryota</taxon>
        <taxon>Metazoa</taxon>
        <taxon>Ecdysozoa</taxon>
        <taxon>Nematoda</taxon>
        <taxon>Enoplea</taxon>
        <taxon>Dorylaimia</taxon>
        <taxon>Trichinellida</taxon>
        <taxon>Trichuridae</taxon>
        <taxon>Trichuris</taxon>
    </lineage>
</organism>
<keyword evidence="2" id="KW-1185">Reference proteome</keyword>
<dbReference type="WBParaSite" id="TMUE_1000005820.1">
    <property type="protein sequence ID" value="TMUE_1000005820.1"/>
    <property type="gene ID" value="WBGene00292024"/>
</dbReference>
<keyword evidence="1" id="KW-0472">Membrane</keyword>
<dbReference type="InterPro" id="IPR036636">
    <property type="entry name" value="COX7C/Cox8_sf"/>
</dbReference>
<reference evidence="3" key="1">
    <citation type="submission" date="2019-12" db="UniProtKB">
        <authorList>
            <consortium name="WormBaseParasite"/>
        </authorList>
    </citation>
    <scope>IDENTIFICATION</scope>
</reference>
<dbReference type="AlphaFoldDB" id="A0A5S6QFC9"/>
<dbReference type="Gene3D" id="4.10.49.10">
    <property type="entry name" value="Cytochrome c oxidase subunit VIIc"/>
    <property type="match status" value="1"/>
</dbReference>
<protein>
    <submittedName>
        <fullName evidence="3">Cytochrome c oxidase polypeptide VIIc</fullName>
    </submittedName>
</protein>
<dbReference type="GO" id="GO:0005739">
    <property type="term" value="C:mitochondrion"/>
    <property type="evidence" value="ECO:0007669"/>
    <property type="project" value="GOC"/>
</dbReference>
<dbReference type="STRING" id="70415.A0A5S6QFC9"/>
<dbReference type="Proteomes" id="UP000046395">
    <property type="component" value="Unassembled WGS sequence"/>
</dbReference>
<feature type="transmembrane region" description="Helical" evidence="1">
    <location>
        <begin position="53"/>
        <end position="72"/>
    </location>
</feature>
<evidence type="ECO:0000256" key="1">
    <source>
        <dbReference type="SAM" id="Phobius"/>
    </source>
</evidence>
<evidence type="ECO:0000313" key="3">
    <source>
        <dbReference type="WBParaSite" id="TMUE_1000005820.1"/>
    </source>
</evidence>
<sequence length="80" mass="9240">MRAMRSMTQLLRFMPRNSGVRSAVTDSVVPIHPGEIYVDMPLFPISFVSRWKLIFQIGIFCGVPFAVPFYGLRRALMKKY</sequence>
<name>A0A5S6QFC9_TRIMR</name>
<accession>A0A5S6QFC9</accession>